<dbReference type="AlphaFoldDB" id="A0A6N7X6N9"/>
<accession>A0A6N7X6N9</accession>
<dbReference type="EMBL" id="VUND01000001">
    <property type="protein sequence ID" value="MST60226.1"/>
    <property type="molecule type" value="Genomic_DNA"/>
</dbReference>
<proteinExistence type="predicted"/>
<dbReference type="RefSeq" id="WP_154540420.1">
    <property type="nucleotide sequence ID" value="NZ_VUND01000001.1"/>
</dbReference>
<evidence type="ECO:0000313" key="1">
    <source>
        <dbReference type="EMBL" id="MST60226.1"/>
    </source>
</evidence>
<dbReference type="Proteomes" id="UP000434342">
    <property type="component" value="Unassembled WGS sequence"/>
</dbReference>
<sequence>MPEVLSHLKHYGEEFGWVGMDENQLQEDWRKNKKTGVMFRVCHDLVDGKLPEFTMPSHIMAALDFLNEPIEKKQAGPEALV</sequence>
<comment type="caution">
    <text evidence="1">The sequence shown here is derived from an EMBL/GenBank/DDBJ whole genome shotgun (WGS) entry which is preliminary data.</text>
</comment>
<protein>
    <submittedName>
        <fullName evidence="1">Uncharacterized protein</fullName>
    </submittedName>
</protein>
<organism evidence="1 2">
    <name type="scientific">Parafannyhessea umbonata</name>
    <dbReference type="NCBI Taxonomy" id="604330"/>
    <lineage>
        <taxon>Bacteria</taxon>
        <taxon>Bacillati</taxon>
        <taxon>Actinomycetota</taxon>
        <taxon>Coriobacteriia</taxon>
        <taxon>Coriobacteriales</taxon>
        <taxon>Atopobiaceae</taxon>
        <taxon>Parafannyhessea</taxon>
    </lineage>
</organism>
<gene>
    <name evidence="1" type="ORF">FYJ69_04770</name>
</gene>
<evidence type="ECO:0000313" key="2">
    <source>
        <dbReference type="Proteomes" id="UP000434342"/>
    </source>
</evidence>
<reference evidence="1 2" key="1">
    <citation type="submission" date="2019-08" db="EMBL/GenBank/DDBJ databases">
        <title>In-depth cultivation of the pig gut microbiome towards novel bacterial diversity and tailored functional studies.</title>
        <authorList>
            <person name="Wylensek D."/>
            <person name="Hitch T.C.A."/>
            <person name="Clavel T."/>
        </authorList>
    </citation>
    <scope>NUCLEOTIDE SEQUENCE [LARGE SCALE GENOMIC DNA]</scope>
    <source>
        <strain evidence="1 2">WB01_CNA04</strain>
    </source>
</reference>
<name>A0A6N7X6N9_9ACTN</name>